<gene>
    <name evidence="3" type="ORF">FOL47_000166</name>
</gene>
<dbReference type="Gene3D" id="1.10.340.70">
    <property type="match status" value="1"/>
</dbReference>
<feature type="compositionally biased region" description="Low complexity" evidence="1">
    <location>
        <begin position="28"/>
        <end position="55"/>
    </location>
</feature>
<dbReference type="InterPro" id="IPR036397">
    <property type="entry name" value="RNaseH_sf"/>
</dbReference>
<accession>A0A7J6KX60</accession>
<dbReference type="SUPFAM" id="SSF53098">
    <property type="entry name" value="Ribonuclease H-like"/>
    <property type="match status" value="1"/>
</dbReference>
<organism evidence="3 4">
    <name type="scientific">Perkinsus chesapeaki</name>
    <name type="common">Clam parasite</name>
    <name type="synonym">Perkinsus andrewsi</name>
    <dbReference type="NCBI Taxonomy" id="330153"/>
    <lineage>
        <taxon>Eukaryota</taxon>
        <taxon>Sar</taxon>
        <taxon>Alveolata</taxon>
        <taxon>Perkinsozoa</taxon>
        <taxon>Perkinsea</taxon>
        <taxon>Perkinsida</taxon>
        <taxon>Perkinsidae</taxon>
        <taxon>Perkinsus</taxon>
    </lineage>
</organism>
<dbReference type="AlphaFoldDB" id="A0A7J6KX60"/>
<evidence type="ECO:0000256" key="1">
    <source>
        <dbReference type="SAM" id="MobiDB-lite"/>
    </source>
</evidence>
<dbReference type="PROSITE" id="PS50994">
    <property type="entry name" value="INTEGRASE"/>
    <property type="match status" value="1"/>
</dbReference>
<dbReference type="Gene3D" id="3.30.420.10">
    <property type="entry name" value="Ribonuclease H-like superfamily/Ribonuclease H"/>
    <property type="match status" value="1"/>
</dbReference>
<dbReference type="Pfam" id="PF17921">
    <property type="entry name" value="Integrase_H2C2"/>
    <property type="match status" value="1"/>
</dbReference>
<evidence type="ECO:0000259" key="2">
    <source>
        <dbReference type="PROSITE" id="PS50994"/>
    </source>
</evidence>
<dbReference type="GO" id="GO:0003676">
    <property type="term" value="F:nucleic acid binding"/>
    <property type="evidence" value="ECO:0007669"/>
    <property type="project" value="InterPro"/>
</dbReference>
<dbReference type="Proteomes" id="UP000591131">
    <property type="component" value="Unassembled WGS sequence"/>
</dbReference>
<name>A0A7J6KX60_PERCH</name>
<dbReference type="PANTHER" id="PTHR37984">
    <property type="entry name" value="PROTEIN CBG26694"/>
    <property type="match status" value="1"/>
</dbReference>
<keyword evidence="4" id="KW-1185">Reference proteome</keyword>
<evidence type="ECO:0000313" key="3">
    <source>
        <dbReference type="EMBL" id="KAF4651828.1"/>
    </source>
</evidence>
<comment type="caution">
    <text evidence="3">The sequence shown here is derived from an EMBL/GenBank/DDBJ whole genome shotgun (WGS) entry which is preliminary data.</text>
</comment>
<dbReference type="GO" id="GO:0015074">
    <property type="term" value="P:DNA integration"/>
    <property type="evidence" value="ECO:0007669"/>
    <property type="project" value="InterPro"/>
</dbReference>
<dbReference type="InterPro" id="IPR012337">
    <property type="entry name" value="RNaseH-like_sf"/>
</dbReference>
<dbReference type="InterPro" id="IPR001584">
    <property type="entry name" value="Integrase_cat-core"/>
</dbReference>
<reference evidence="3 4" key="1">
    <citation type="submission" date="2020-04" db="EMBL/GenBank/DDBJ databases">
        <title>Perkinsus chesapeaki whole genome sequence.</title>
        <authorList>
            <person name="Bogema D.R."/>
        </authorList>
    </citation>
    <scope>NUCLEOTIDE SEQUENCE [LARGE SCALE GENOMIC DNA]</scope>
    <source>
        <strain evidence="3">ATCC PRA-425</strain>
    </source>
</reference>
<evidence type="ECO:0000313" key="4">
    <source>
        <dbReference type="Proteomes" id="UP000591131"/>
    </source>
</evidence>
<proteinExistence type="predicted"/>
<dbReference type="EMBL" id="JAAPAO010001000">
    <property type="protein sequence ID" value="KAF4651828.1"/>
    <property type="molecule type" value="Genomic_DNA"/>
</dbReference>
<dbReference type="PANTHER" id="PTHR37984:SF5">
    <property type="entry name" value="PROTEIN NYNRIN-LIKE"/>
    <property type="match status" value="1"/>
</dbReference>
<feature type="domain" description="Integrase catalytic" evidence="2">
    <location>
        <begin position="152"/>
        <end position="311"/>
    </location>
</feature>
<dbReference type="InterPro" id="IPR041588">
    <property type="entry name" value="Integrase_H2C2"/>
</dbReference>
<sequence>MTTSTKKARITVFKRTSRSNSLPPTGKAPTPSSSPSRSQSAEPRPSADSNILPNILPIVPPDLQQELSCYEKDDKGRFIVTDPTHQSQLLSLTHQYHHEGQEPTKFRVDQIATWPTIQDDNKTILDKCEVCARTQIKKGDHWFKMKPVPRPLPEWPFMKVQLDDLGPRYNKYHCLLLIDVLYGYVISLPLSHTPTYDDVIHLLKETHLIYGIFPSLVKSDKASYFVKANSELSSLPYAPIWEWSSASQSVGMIERTIKEFNKKIRRYLGHLSIITLDQWISTIRFTTSEINSYPQLQAQGLSPRDLIFRHPAQHPITYQPTKLRISYDNIDAIWRSHRNKSRQATCNRVSVRNDNLSVGDYVYVLKDPFCQASLSLQ</sequence>
<dbReference type="InterPro" id="IPR050951">
    <property type="entry name" value="Retrovirus_Pol_polyprotein"/>
</dbReference>
<feature type="region of interest" description="Disordered" evidence="1">
    <location>
        <begin position="1"/>
        <end position="55"/>
    </location>
</feature>
<protein>
    <recommendedName>
        <fullName evidence="2">Integrase catalytic domain-containing protein</fullName>
    </recommendedName>
</protein>